<sequence length="426" mass="49573">MLCNAIENTMKQIWEKLEEMFVAKSLSNKLFLKEEFHSLKTEESISVMEHVSAFNRCIADLKRMDEIYKSEDKSVMLLTSIPPSYKHFCMTLMFGDGTLKFEKVIGVSQVEGFVAKSGERVKGSLEEEFSYMEKEEKQQEEAEVMKDSDGELLFTNIIVNTNALAISSRVSSSDWILDSGCSYHMCSNKSWFDAYEVDYRNKVMMREDSVCRIEGTVTINVKMHDGVEKSKVFTKLKEWKVEVEKLMGRKIKILRCDNRGEYKDNKFLEFCKSKGVKRHFIVKKTPHQNAAAERMNRTLMKHERCMRIHTGLLEAEEVNHTSYLVNQLPSKYLDFKCAEELWDPVNRKKILNIDIVFDEKTIPMIKVKKLKTKEDFVRIKTTITISPSRVFEDTPSMQPIEDVHKMVESDIGVEEFGQQQTQDEEE</sequence>
<dbReference type="InterPro" id="IPR036397">
    <property type="entry name" value="RNaseH_sf"/>
</dbReference>
<dbReference type="Gene3D" id="3.30.420.10">
    <property type="entry name" value="Ribonuclease H-like superfamily/Ribonuclease H"/>
    <property type="match status" value="1"/>
</dbReference>
<dbReference type="EMBL" id="JAJFAZ020000001">
    <property type="protein sequence ID" value="KAI5350962.1"/>
    <property type="molecule type" value="Genomic_DNA"/>
</dbReference>
<keyword evidence="1" id="KW-0645">Protease</keyword>
<dbReference type="Proteomes" id="UP001054821">
    <property type="component" value="Chromosome 1"/>
</dbReference>
<dbReference type="GO" id="GO:0015074">
    <property type="term" value="P:DNA integration"/>
    <property type="evidence" value="ECO:0007669"/>
    <property type="project" value="InterPro"/>
</dbReference>
<dbReference type="InterPro" id="IPR039537">
    <property type="entry name" value="Retrotran_Ty1/copia-like"/>
</dbReference>
<dbReference type="Pfam" id="PF22936">
    <property type="entry name" value="Pol_BBD"/>
    <property type="match status" value="1"/>
</dbReference>
<dbReference type="PANTHER" id="PTHR42648:SF28">
    <property type="entry name" value="TRANSPOSON-ENCODED PROTEIN WITH RIBONUCLEASE H-LIKE AND RETROVIRUS ZINC FINGER-LIKE DOMAINS"/>
    <property type="match status" value="1"/>
</dbReference>
<dbReference type="GO" id="GO:0006508">
    <property type="term" value="P:proteolysis"/>
    <property type="evidence" value="ECO:0007669"/>
    <property type="project" value="UniProtKB-KW"/>
</dbReference>
<keyword evidence="1" id="KW-0378">Hydrolase</keyword>
<evidence type="ECO:0000313" key="3">
    <source>
        <dbReference type="EMBL" id="KAI5350962.1"/>
    </source>
</evidence>
<feature type="domain" description="Integrase catalytic" evidence="2">
    <location>
        <begin position="252"/>
        <end position="346"/>
    </location>
</feature>
<evidence type="ECO:0000256" key="1">
    <source>
        <dbReference type="ARBA" id="ARBA00022670"/>
    </source>
</evidence>
<dbReference type="PANTHER" id="PTHR42648">
    <property type="entry name" value="TRANSPOSASE, PUTATIVE-RELATED"/>
    <property type="match status" value="1"/>
</dbReference>
<keyword evidence="4" id="KW-1185">Reference proteome</keyword>
<accession>A0AAD4ZMT9</accession>
<dbReference type="InterPro" id="IPR054722">
    <property type="entry name" value="PolX-like_BBD"/>
</dbReference>
<comment type="caution">
    <text evidence="3">The sequence shown here is derived from an EMBL/GenBank/DDBJ whole genome shotgun (WGS) entry which is preliminary data.</text>
</comment>
<dbReference type="SUPFAM" id="SSF53098">
    <property type="entry name" value="Ribonuclease H-like"/>
    <property type="match status" value="1"/>
</dbReference>
<evidence type="ECO:0000313" key="4">
    <source>
        <dbReference type="Proteomes" id="UP001054821"/>
    </source>
</evidence>
<protein>
    <recommendedName>
        <fullName evidence="2">Integrase catalytic domain-containing protein</fullName>
    </recommendedName>
</protein>
<organism evidence="3 4">
    <name type="scientific">Prunus dulcis</name>
    <name type="common">Almond</name>
    <name type="synonym">Amygdalus dulcis</name>
    <dbReference type="NCBI Taxonomy" id="3755"/>
    <lineage>
        <taxon>Eukaryota</taxon>
        <taxon>Viridiplantae</taxon>
        <taxon>Streptophyta</taxon>
        <taxon>Embryophyta</taxon>
        <taxon>Tracheophyta</taxon>
        <taxon>Spermatophyta</taxon>
        <taxon>Magnoliopsida</taxon>
        <taxon>eudicotyledons</taxon>
        <taxon>Gunneridae</taxon>
        <taxon>Pentapetalae</taxon>
        <taxon>rosids</taxon>
        <taxon>fabids</taxon>
        <taxon>Rosales</taxon>
        <taxon>Rosaceae</taxon>
        <taxon>Amygdaloideae</taxon>
        <taxon>Amygdaleae</taxon>
        <taxon>Prunus</taxon>
    </lineage>
</organism>
<dbReference type="AlphaFoldDB" id="A0AAD4ZMT9"/>
<reference evidence="3 4" key="1">
    <citation type="journal article" date="2022" name="G3 (Bethesda)">
        <title>Whole-genome sequence and methylome profiling of the almond [Prunus dulcis (Mill.) D.A. Webb] cultivar 'Nonpareil'.</title>
        <authorList>
            <person name="D'Amico-Willman K.M."/>
            <person name="Ouma W.Z."/>
            <person name="Meulia T."/>
            <person name="Sideli G.M."/>
            <person name="Gradziel T.M."/>
            <person name="Fresnedo-Ramirez J."/>
        </authorList>
    </citation>
    <scope>NUCLEOTIDE SEQUENCE [LARGE SCALE GENOMIC DNA]</scope>
    <source>
        <strain evidence="3">Clone GOH B32 T37-40</strain>
    </source>
</reference>
<dbReference type="PROSITE" id="PS50994">
    <property type="entry name" value="INTEGRASE"/>
    <property type="match status" value="1"/>
</dbReference>
<dbReference type="GO" id="GO:0003676">
    <property type="term" value="F:nucleic acid binding"/>
    <property type="evidence" value="ECO:0007669"/>
    <property type="project" value="InterPro"/>
</dbReference>
<proteinExistence type="predicted"/>
<dbReference type="GO" id="GO:0008233">
    <property type="term" value="F:peptidase activity"/>
    <property type="evidence" value="ECO:0007669"/>
    <property type="project" value="UniProtKB-KW"/>
</dbReference>
<dbReference type="Pfam" id="PF14223">
    <property type="entry name" value="Retrotran_gag_2"/>
    <property type="match status" value="1"/>
</dbReference>
<dbReference type="InterPro" id="IPR012337">
    <property type="entry name" value="RNaseH-like_sf"/>
</dbReference>
<gene>
    <name evidence="3" type="ORF">L3X38_003853</name>
</gene>
<name>A0AAD4ZMT9_PRUDU</name>
<evidence type="ECO:0000259" key="2">
    <source>
        <dbReference type="PROSITE" id="PS50994"/>
    </source>
</evidence>
<dbReference type="InterPro" id="IPR001584">
    <property type="entry name" value="Integrase_cat-core"/>
</dbReference>